<accession>A0A974P294</accession>
<dbReference type="EMBL" id="CP068570">
    <property type="protein sequence ID" value="QQZ49916.1"/>
    <property type="molecule type" value="Genomic_DNA"/>
</dbReference>
<name>A0A974P294_9CAUL</name>
<organism evidence="2">
    <name type="scientific">Phenylobacterium glaciei</name>
    <dbReference type="NCBI Taxonomy" id="2803784"/>
    <lineage>
        <taxon>Bacteria</taxon>
        <taxon>Pseudomonadati</taxon>
        <taxon>Pseudomonadota</taxon>
        <taxon>Alphaproteobacteria</taxon>
        <taxon>Caulobacterales</taxon>
        <taxon>Caulobacteraceae</taxon>
        <taxon>Phenylobacterium</taxon>
    </lineage>
</organism>
<feature type="region of interest" description="Disordered" evidence="1">
    <location>
        <begin position="83"/>
        <end position="110"/>
    </location>
</feature>
<reference evidence="2" key="1">
    <citation type="submission" date="2021-01" db="EMBL/GenBank/DDBJ databases">
        <title>Genome sequence of Phenylobacterium sp. 20VBR1 isolated from a valley glaceir, Ny-Alesund, Svalbard.</title>
        <authorList>
            <person name="Thomas F.A."/>
            <person name="Krishnan K.P."/>
            <person name="Sinha R.K."/>
        </authorList>
    </citation>
    <scope>NUCLEOTIDE SEQUENCE</scope>
    <source>
        <strain evidence="2">20VBR1</strain>
    </source>
</reference>
<evidence type="ECO:0000313" key="2">
    <source>
        <dbReference type="EMBL" id="QQZ49916.1"/>
    </source>
</evidence>
<proteinExistence type="predicted"/>
<sequence length="185" mass="19619">MRDRAGLTVVSAPTHLPLVRCVGFVTEGLTEPGGAAGLASLFIGLEPRLDLAGLGFLRLPQRLRPSPLNLIYRRLGLRRPPASIRCGRPSASSTSIPTDHGARPHPGPLRRRVLRHPADRAGGGRAMVPLHRRLRDAGGVGTPLGRIRAYLAGLGVPPEQVIHVGAGSGAVDGQVHRHLPTCCRD</sequence>
<dbReference type="AlphaFoldDB" id="A0A974P294"/>
<protein>
    <submittedName>
        <fullName evidence="2">Uncharacterized protein</fullName>
    </submittedName>
</protein>
<evidence type="ECO:0000256" key="1">
    <source>
        <dbReference type="SAM" id="MobiDB-lite"/>
    </source>
</evidence>
<gene>
    <name evidence="2" type="ORF">JKL49_24960</name>
</gene>